<proteinExistence type="predicted"/>
<sequence>MSEKEIKELTHRRGQIKGTVSRIQTFVDNFKASDNVHLLKTRLPNLRNAFNQFEEVQSKLELILPETAALEQEVERDDFENKYYQLEATMASLLEKAQSTTSSTGESASDSNKSETRINPVKLPTLDLPIFSGIYLEWISFADRFNSLIHSSNLYIEVEKFHYLK</sequence>
<organism evidence="2 3">
    <name type="scientific">Zophobas morio</name>
    <dbReference type="NCBI Taxonomy" id="2755281"/>
    <lineage>
        <taxon>Eukaryota</taxon>
        <taxon>Metazoa</taxon>
        <taxon>Ecdysozoa</taxon>
        <taxon>Arthropoda</taxon>
        <taxon>Hexapoda</taxon>
        <taxon>Insecta</taxon>
        <taxon>Pterygota</taxon>
        <taxon>Neoptera</taxon>
        <taxon>Endopterygota</taxon>
        <taxon>Coleoptera</taxon>
        <taxon>Polyphaga</taxon>
        <taxon>Cucujiformia</taxon>
        <taxon>Tenebrionidae</taxon>
        <taxon>Zophobas</taxon>
    </lineage>
</organism>
<dbReference type="InterPro" id="IPR005312">
    <property type="entry name" value="DUF1759"/>
</dbReference>
<feature type="region of interest" description="Disordered" evidence="1">
    <location>
        <begin position="97"/>
        <end position="116"/>
    </location>
</feature>
<reference evidence="2" key="1">
    <citation type="journal article" date="2023" name="G3 (Bethesda)">
        <title>Whole genome assemblies of Zophobas morio and Tenebrio molitor.</title>
        <authorList>
            <person name="Kaur S."/>
            <person name="Stinson S.A."/>
            <person name="diCenzo G.C."/>
        </authorList>
    </citation>
    <scope>NUCLEOTIDE SEQUENCE</scope>
    <source>
        <strain evidence="2">QUZm001</strain>
    </source>
</reference>
<protein>
    <submittedName>
        <fullName evidence="2">Uncharacterized protein</fullName>
    </submittedName>
</protein>
<dbReference type="AlphaFoldDB" id="A0AA38HP30"/>
<comment type="caution">
    <text evidence="2">The sequence shown here is derived from an EMBL/GenBank/DDBJ whole genome shotgun (WGS) entry which is preliminary data.</text>
</comment>
<dbReference type="Proteomes" id="UP001168821">
    <property type="component" value="Unassembled WGS sequence"/>
</dbReference>
<name>A0AA38HP30_9CUCU</name>
<dbReference type="EMBL" id="JALNTZ010000010">
    <property type="protein sequence ID" value="KAJ3640451.1"/>
    <property type="molecule type" value="Genomic_DNA"/>
</dbReference>
<dbReference type="Pfam" id="PF03564">
    <property type="entry name" value="DUF1759"/>
    <property type="match status" value="1"/>
</dbReference>
<accession>A0AA38HP30</accession>
<evidence type="ECO:0000256" key="1">
    <source>
        <dbReference type="SAM" id="MobiDB-lite"/>
    </source>
</evidence>
<evidence type="ECO:0000313" key="2">
    <source>
        <dbReference type="EMBL" id="KAJ3640451.1"/>
    </source>
</evidence>
<evidence type="ECO:0000313" key="3">
    <source>
        <dbReference type="Proteomes" id="UP001168821"/>
    </source>
</evidence>
<gene>
    <name evidence="2" type="ORF">Zmor_003745</name>
</gene>
<keyword evidence="3" id="KW-1185">Reference proteome</keyword>
<feature type="compositionally biased region" description="Polar residues" evidence="1">
    <location>
        <begin position="97"/>
        <end position="111"/>
    </location>
</feature>